<dbReference type="Gene3D" id="3.30.470.20">
    <property type="entry name" value="ATP-grasp fold, B domain"/>
    <property type="match status" value="1"/>
</dbReference>
<dbReference type="OrthoDB" id="202825at2759"/>
<dbReference type="GO" id="GO:0070740">
    <property type="term" value="F:tubulin-glutamic acid ligase activity"/>
    <property type="evidence" value="ECO:0007669"/>
    <property type="project" value="TreeGrafter"/>
</dbReference>
<dbReference type="PANTHER" id="PTHR12241">
    <property type="entry name" value="TUBULIN POLYGLUTAMYLASE"/>
    <property type="match status" value="1"/>
</dbReference>
<dbReference type="EMBL" id="MLAK01000927">
    <property type="protein sequence ID" value="OHT01044.1"/>
    <property type="molecule type" value="Genomic_DNA"/>
</dbReference>
<protein>
    <submittedName>
        <fullName evidence="4">Tubulin-tyrosine ligase family protein</fullName>
    </submittedName>
</protein>
<gene>
    <name evidence="4" type="ORF">TRFO_07720</name>
</gene>
<dbReference type="AlphaFoldDB" id="A0A1J4JU50"/>
<dbReference type="Proteomes" id="UP000179807">
    <property type="component" value="Unassembled WGS sequence"/>
</dbReference>
<evidence type="ECO:0000313" key="4">
    <source>
        <dbReference type="EMBL" id="OHT01044.1"/>
    </source>
</evidence>
<dbReference type="GeneID" id="94828560"/>
<accession>A0A1J4JU50</accession>
<reference evidence="4" key="1">
    <citation type="submission" date="2016-10" db="EMBL/GenBank/DDBJ databases">
        <authorList>
            <person name="Benchimol M."/>
            <person name="Almeida L.G."/>
            <person name="Vasconcelos A.T."/>
            <person name="Perreira-Neves A."/>
            <person name="Rosa I.A."/>
            <person name="Tasca T."/>
            <person name="Bogo M.R."/>
            <person name="de Souza W."/>
        </authorList>
    </citation>
    <scope>NUCLEOTIDE SEQUENCE [LARGE SCALE GENOMIC DNA]</scope>
    <source>
        <strain evidence="4">K</strain>
    </source>
</reference>
<dbReference type="SUPFAM" id="SSF56059">
    <property type="entry name" value="Glutathione synthetase ATP-binding domain-like"/>
    <property type="match status" value="1"/>
</dbReference>
<dbReference type="GO" id="GO:0036064">
    <property type="term" value="C:ciliary basal body"/>
    <property type="evidence" value="ECO:0007669"/>
    <property type="project" value="TreeGrafter"/>
</dbReference>
<dbReference type="VEuPathDB" id="TrichDB:TRFO_07720"/>
<evidence type="ECO:0000256" key="2">
    <source>
        <dbReference type="ARBA" id="ARBA00022741"/>
    </source>
</evidence>
<dbReference type="InterPro" id="IPR004344">
    <property type="entry name" value="TTL/TTLL_fam"/>
</dbReference>
<keyword evidence="1 4" id="KW-0436">Ligase</keyword>
<evidence type="ECO:0000313" key="5">
    <source>
        <dbReference type="Proteomes" id="UP000179807"/>
    </source>
</evidence>
<dbReference type="PANTHER" id="PTHR12241:SF147">
    <property type="entry name" value="TUBULIN POLYGLUTAMYLASE TTLL7"/>
    <property type="match status" value="1"/>
</dbReference>
<keyword evidence="5" id="KW-1185">Reference proteome</keyword>
<name>A0A1J4JU50_9EUKA</name>
<comment type="caution">
    <text evidence="4">The sequence shown here is derived from an EMBL/GenBank/DDBJ whole genome shotgun (WGS) entry which is preliminary data.</text>
</comment>
<dbReference type="PROSITE" id="PS51221">
    <property type="entry name" value="TTL"/>
    <property type="match status" value="1"/>
</dbReference>
<dbReference type="GO" id="GO:0015631">
    <property type="term" value="F:tubulin binding"/>
    <property type="evidence" value="ECO:0007669"/>
    <property type="project" value="TreeGrafter"/>
</dbReference>
<dbReference type="Pfam" id="PF03133">
    <property type="entry name" value="TTL"/>
    <property type="match status" value="1"/>
</dbReference>
<dbReference type="GO" id="GO:0000226">
    <property type="term" value="P:microtubule cytoskeleton organization"/>
    <property type="evidence" value="ECO:0007669"/>
    <property type="project" value="TreeGrafter"/>
</dbReference>
<dbReference type="RefSeq" id="XP_068354180.1">
    <property type="nucleotide sequence ID" value="XM_068493856.1"/>
</dbReference>
<dbReference type="GO" id="GO:0005524">
    <property type="term" value="F:ATP binding"/>
    <property type="evidence" value="ECO:0007669"/>
    <property type="project" value="UniProtKB-KW"/>
</dbReference>
<keyword evidence="3" id="KW-0067">ATP-binding</keyword>
<organism evidence="4 5">
    <name type="scientific">Tritrichomonas foetus</name>
    <dbReference type="NCBI Taxonomy" id="1144522"/>
    <lineage>
        <taxon>Eukaryota</taxon>
        <taxon>Metamonada</taxon>
        <taxon>Parabasalia</taxon>
        <taxon>Tritrichomonadida</taxon>
        <taxon>Tritrichomonadidae</taxon>
        <taxon>Tritrichomonas</taxon>
    </lineage>
</organism>
<proteinExistence type="predicted"/>
<keyword evidence="2" id="KW-0547">Nucleotide-binding</keyword>
<evidence type="ECO:0000256" key="1">
    <source>
        <dbReference type="ARBA" id="ARBA00022598"/>
    </source>
</evidence>
<evidence type="ECO:0000256" key="3">
    <source>
        <dbReference type="ARBA" id="ARBA00022840"/>
    </source>
</evidence>
<sequence length="539" mass="61982">MLNHHQYLIFHPPSSIYETTFTSPSDIKCNFKLGSYNKRLVSKILSFNGLTPSNNNEFTLMWGSSPDTDEIVPISVYQKLNHFPYSKRILGNKAELAFIIQKHPHILDFPRFFPRTFILPADRDNLYRHMKMNPNQPFISKPAGGSCGHGIKIVKYADFYSIPTDYVVSEYIQRPLCIDGFKFDLRIYVLVTSFAPLRAFVYREGLARFATESYSNISQNVYSHLTNATLNKHSQHWNSQFKWKLSEALHEIEHRFNRSCDEVMQLILDTVARTLALVQHVMAPNERRNAVDPFFELFGFDLLLDRNFKMWLIEINTFPSLGFDEDVDFEVKAPLVAQALSIAGIPNLRLKDLPTRCDVSPENIDKIDQEIIRGEDKRNEASGNGFIRIFPHAATQDLQPLLTVPRYIGKVVRKKRPENIHPTKIGKLLTSDQSMDLLLCYLSKIYKDISNDQASKVINSRVAAFLSAQGYQINKNWSNLSIILKNYIKRQRAKAALSTNYQKLPDDVKDKILDSGDEFIGQAMLNTNLKVKNVRSLFY</sequence>